<dbReference type="Proteomes" id="UP001611383">
    <property type="component" value="Chromosome"/>
</dbReference>
<dbReference type="InterPro" id="IPR013783">
    <property type="entry name" value="Ig-like_fold"/>
</dbReference>
<evidence type="ECO:0000313" key="3">
    <source>
        <dbReference type="Proteomes" id="UP001611383"/>
    </source>
</evidence>
<protein>
    <submittedName>
        <fullName evidence="2">Carboxypeptidase regulatory-like domain-containing protein</fullName>
    </submittedName>
</protein>
<dbReference type="Gene3D" id="2.60.40.10">
    <property type="entry name" value="Immunoglobulins"/>
    <property type="match status" value="2"/>
</dbReference>
<dbReference type="SUPFAM" id="SSF49478">
    <property type="entry name" value="Cna protein B-type domain"/>
    <property type="match status" value="1"/>
</dbReference>
<feature type="region of interest" description="Disordered" evidence="1">
    <location>
        <begin position="31"/>
        <end position="50"/>
    </location>
</feature>
<gene>
    <name evidence="2" type="ORF">F0U60_21950</name>
</gene>
<keyword evidence="3" id="KW-1185">Reference proteome</keyword>
<evidence type="ECO:0000313" key="2">
    <source>
        <dbReference type="EMBL" id="WNG46479.1"/>
    </source>
</evidence>
<dbReference type="Gene3D" id="2.60.40.1120">
    <property type="entry name" value="Carboxypeptidase-like, regulatory domain"/>
    <property type="match status" value="1"/>
</dbReference>
<feature type="compositionally biased region" description="Polar residues" evidence="1">
    <location>
        <begin position="33"/>
        <end position="43"/>
    </location>
</feature>
<proteinExistence type="predicted"/>
<sequence>MTVRELWVSRLLGAVVGVFVLVIWGCAHEPVAPSSSEASTPQRTPVREPLPSGPLVLRGVVTWEGKPVAGVTVSAVLHADVPLSARACVQGEPGTTILDAGCGAMKGELAQTADWLGRRSPLRETVTDADGWFEFSNLRAATYDLWASGPKGTAFVAAIPAGANVARVPLEAGRLVTVDVADGNSGRPLPGAQVALLPRAGGYAFLATSDAGGKVVFPRVPTGEFHAVASFPGRLADAGPVGGDALSLRLHVPRTLSGRVLRQGEGVAGLRVQLEGEGWRRLEETRADGSFRMEGLPPGRYTLQVREGREIATAAVRIPEEGDFTDARLSLEPCGEVIGRVARPKGAPIQGAELELILTRDEVWRRLVATTSADGRFRFECVDPGQVGLSVKVAGHVLPSEPMKRDLAAGSALSADFVLQPAAPARGRILDPGGRGIRGVRIRLSSREVRSPPSSGEARGEVPRGGSATTAEDGSFEVDGLAPGRYEYELSPDESFFETRGEIRLPATNLKLKLRRKPVPTGVLERGSERLRASLSLPGE</sequence>
<name>A0ABY9WRR9_9BACT</name>
<dbReference type="InterPro" id="IPR013784">
    <property type="entry name" value="Carb-bd-like_fold"/>
</dbReference>
<accession>A0ABY9WRR9</accession>
<feature type="region of interest" description="Disordered" evidence="1">
    <location>
        <begin position="445"/>
        <end position="478"/>
    </location>
</feature>
<dbReference type="Pfam" id="PF13620">
    <property type="entry name" value="CarboxypepD_reg"/>
    <property type="match status" value="2"/>
</dbReference>
<dbReference type="SUPFAM" id="SSF117074">
    <property type="entry name" value="Hypothetical protein PA1324"/>
    <property type="match status" value="1"/>
</dbReference>
<organism evidence="2 3">
    <name type="scientific">Archangium minus</name>
    <dbReference type="NCBI Taxonomy" id="83450"/>
    <lineage>
        <taxon>Bacteria</taxon>
        <taxon>Pseudomonadati</taxon>
        <taxon>Myxococcota</taxon>
        <taxon>Myxococcia</taxon>
        <taxon>Myxococcales</taxon>
        <taxon>Cystobacterineae</taxon>
        <taxon>Archangiaceae</taxon>
        <taxon>Archangium</taxon>
    </lineage>
</organism>
<dbReference type="SUPFAM" id="SSF49452">
    <property type="entry name" value="Starch-binding domain-like"/>
    <property type="match status" value="3"/>
</dbReference>
<dbReference type="EMBL" id="CP043494">
    <property type="protein sequence ID" value="WNG46479.1"/>
    <property type="molecule type" value="Genomic_DNA"/>
</dbReference>
<evidence type="ECO:0000256" key="1">
    <source>
        <dbReference type="SAM" id="MobiDB-lite"/>
    </source>
</evidence>
<reference evidence="2 3" key="1">
    <citation type="submission" date="2019-08" db="EMBL/GenBank/DDBJ databases">
        <title>Archangium and Cystobacter genomes.</title>
        <authorList>
            <person name="Chen I.-C.K."/>
            <person name="Wielgoss S."/>
        </authorList>
    </citation>
    <scope>NUCLEOTIDE SEQUENCE [LARGE SCALE GENOMIC DNA]</scope>
    <source>
        <strain evidence="2 3">Cbm 6</strain>
    </source>
</reference>